<gene>
    <name evidence="1" type="ORF">C7K55_12515</name>
</gene>
<name>A0A2P7MQX8_9CYAN</name>
<evidence type="ECO:0000313" key="2">
    <source>
        <dbReference type="Proteomes" id="UP000243002"/>
    </source>
</evidence>
<evidence type="ECO:0000313" key="1">
    <source>
        <dbReference type="EMBL" id="PSJ03640.1"/>
    </source>
</evidence>
<evidence type="ECO:0008006" key="3">
    <source>
        <dbReference type="Google" id="ProtNLM"/>
    </source>
</evidence>
<sequence length="186" mass="19952">MLLPIPFILAAGLWVSWPWIAPQLRSTTSAKGAADLVVVLDGIPSRLAAAERIVAALPAAPQHLLIRCPGLPLPPQAMSELLQGFDTATQITALAQWFAQQQSPRPLRVWIATDPDHTARAVLNAQIALGPLGIQVGPTPPPQPSHGERHKIMRDALRLQLWRATGSTGAWLAPEVAARKHQACGL</sequence>
<protein>
    <recommendedName>
        <fullName evidence="3">DUF218 domain-containing protein</fullName>
    </recommendedName>
</protein>
<organism evidence="1 2">
    <name type="scientific">Cyanobium usitatum str. Tous</name>
    <dbReference type="NCBI Taxonomy" id="2116684"/>
    <lineage>
        <taxon>Bacteria</taxon>
        <taxon>Bacillati</taxon>
        <taxon>Cyanobacteriota</taxon>
        <taxon>Cyanophyceae</taxon>
        <taxon>Synechococcales</taxon>
        <taxon>Prochlorococcaceae</taxon>
        <taxon>Cyanobium</taxon>
    </lineage>
</organism>
<dbReference type="Proteomes" id="UP000243002">
    <property type="component" value="Unassembled WGS sequence"/>
</dbReference>
<reference evidence="1 2" key="1">
    <citation type="journal article" date="2018" name="Environ. Microbiol.">
        <title>Ecological and genomic features of two widespread freshwater picocyanobacteria.</title>
        <authorList>
            <person name="Cabello-Yeves P.J."/>
            <person name="Picazo A."/>
            <person name="Camacho A."/>
            <person name="Callieri C."/>
            <person name="Rosselli R."/>
            <person name="Roda-Garcia J.J."/>
            <person name="Coutinho F.H."/>
            <person name="Rodriguez-Valera F."/>
        </authorList>
    </citation>
    <scope>NUCLEOTIDE SEQUENCE [LARGE SCALE GENOMIC DNA]</scope>
    <source>
        <strain evidence="1 2">Tous</strain>
    </source>
</reference>
<keyword evidence="2" id="KW-1185">Reference proteome</keyword>
<dbReference type="OrthoDB" id="561360at2"/>
<comment type="caution">
    <text evidence="1">The sequence shown here is derived from an EMBL/GenBank/DDBJ whole genome shotgun (WGS) entry which is preliminary data.</text>
</comment>
<proteinExistence type="predicted"/>
<dbReference type="AlphaFoldDB" id="A0A2P7MQX8"/>
<dbReference type="EMBL" id="PXXO01000019">
    <property type="protein sequence ID" value="PSJ03640.1"/>
    <property type="molecule type" value="Genomic_DNA"/>
</dbReference>
<dbReference type="RefSeq" id="WP_106633063.1">
    <property type="nucleotide sequence ID" value="NZ_PXXO01000019.1"/>
</dbReference>
<accession>A0A2P7MQX8</accession>